<sequence>MFPKYFPGIWLGVKNAGCIGCWLLRYWRGGGVTVEHENDRSHGWSDGRIFLYAQQTNADASRDPRGCWLLRYWRGGGVTVEHENDRSHGWSDGRIFLYAQQTNADASRDTRDAAKELSERDVSGSCDPYVEVKLGNYKGFTKHFEKKTRPKVEVVLAGNTLGVLRLFEASYMLAHEECVLQEALDFTSAHLNSVDETTRSLFIDDASVNENVLALARLDFDSLQKLNQKEICDIVRWWKDGAFTGNLPFVRNRNVLELPVGVGGVL</sequence>
<evidence type="ECO:0000313" key="1">
    <source>
        <dbReference type="EMBL" id="KAI4312052.1"/>
    </source>
</evidence>
<gene>
    <name evidence="1" type="ORF">MLD38_036907</name>
</gene>
<comment type="caution">
    <text evidence="1">The sequence shown here is derived from an EMBL/GenBank/DDBJ whole genome shotgun (WGS) entry which is preliminary data.</text>
</comment>
<dbReference type="EMBL" id="CM042890">
    <property type="protein sequence ID" value="KAI4312052.1"/>
    <property type="molecule type" value="Genomic_DNA"/>
</dbReference>
<evidence type="ECO:0000313" key="2">
    <source>
        <dbReference type="Proteomes" id="UP001057402"/>
    </source>
</evidence>
<reference evidence="2" key="1">
    <citation type="journal article" date="2023" name="Front. Plant Sci.">
        <title>Chromosomal-level genome assembly of Melastoma candidum provides insights into trichome evolution.</title>
        <authorList>
            <person name="Zhong Y."/>
            <person name="Wu W."/>
            <person name="Sun C."/>
            <person name="Zou P."/>
            <person name="Liu Y."/>
            <person name="Dai S."/>
            <person name="Zhou R."/>
        </authorList>
    </citation>
    <scope>NUCLEOTIDE SEQUENCE [LARGE SCALE GENOMIC DNA]</scope>
</reference>
<organism evidence="1 2">
    <name type="scientific">Melastoma candidum</name>
    <dbReference type="NCBI Taxonomy" id="119954"/>
    <lineage>
        <taxon>Eukaryota</taxon>
        <taxon>Viridiplantae</taxon>
        <taxon>Streptophyta</taxon>
        <taxon>Embryophyta</taxon>
        <taxon>Tracheophyta</taxon>
        <taxon>Spermatophyta</taxon>
        <taxon>Magnoliopsida</taxon>
        <taxon>eudicotyledons</taxon>
        <taxon>Gunneridae</taxon>
        <taxon>Pentapetalae</taxon>
        <taxon>rosids</taxon>
        <taxon>malvids</taxon>
        <taxon>Myrtales</taxon>
        <taxon>Melastomataceae</taxon>
        <taxon>Melastomatoideae</taxon>
        <taxon>Melastomateae</taxon>
        <taxon>Melastoma</taxon>
    </lineage>
</organism>
<dbReference type="Proteomes" id="UP001057402">
    <property type="component" value="Chromosome 11"/>
</dbReference>
<proteinExistence type="predicted"/>
<keyword evidence="2" id="KW-1185">Reference proteome</keyword>
<accession>A0ACB9LLJ0</accession>
<name>A0ACB9LLJ0_9MYRT</name>
<protein>
    <submittedName>
        <fullName evidence="1">Uncharacterized protein</fullName>
    </submittedName>
</protein>